<sequence length="180" mass="19091">MRASALAGVLAGTLVRAGTVAMRSLEATASSPSLPSNSSFVFDGTNSDIAQQLYIWHKAGDTDSKVSLNSVPSAVANRLDALHIVFDDLPGIVQRAVLWDTGFAISPSNDAVQIWTIDDYTMADIAVPREEVSGEGCTFKNCSQPNDVTAYYTLICSGEQMLNVSRALSIPSRIPPPAAT</sequence>
<name>A0A9W6TKY8_9STRA</name>
<evidence type="ECO:0000313" key="2">
    <source>
        <dbReference type="Proteomes" id="UP001165083"/>
    </source>
</evidence>
<reference evidence="1" key="1">
    <citation type="submission" date="2023-04" db="EMBL/GenBank/DDBJ databases">
        <title>Phytophthora lilii NBRC 32176.</title>
        <authorList>
            <person name="Ichikawa N."/>
            <person name="Sato H."/>
            <person name="Tonouchi N."/>
        </authorList>
    </citation>
    <scope>NUCLEOTIDE SEQUENCE</scope>
    <source>
        <strain evidence="1">NBRC 32176</strain>
    </source>
</reference>
<proteinExistence type="predicted"/>
<evidence type="ECO:0000313" key="1">
    <source>
        <dbReference type="EMBL" id="GMF14792.1"/>
    </source>
</evidence>
<dbReference type="Proteomes" id="UP001165083">
    <property type="component" value="Unassembled WGS sequence"/>
</dbReference>
<keyword evidence="2" id="KW-1185">Reference proteome</keyword>
<dbReference type="OrthoDB" id="90243at2759"/>
<gene>
    <name evidence="1" type="ORF">Plil01_000494800</name>
</gene>
<comment type="caution">
    <text evidence="1">The sequence shown here is derived from an EMBL/GenBank/DDBJ whole genome shotgun (WGS) entry which is preliminary data.</text>
</comment>
<accession>A0A9W6TKY8</accession>
<dbReference type="AlphaFoldDB" id="A0A9W6TKY8"/>
<protein>
    <submittedName>
        <fullName evidence="1">Unnamed protein product</fullName>
    </submittedName>
</protein>
<dbReference type="EMBL" id="BSXW01000206">
    <property type="protein sequence ID" value="GMF14792.1"/>
    <property type="molecule type" value="Genomic_DNA"/>
</dbReference>
<organism evidence="1 2">
    <name type="scientific">Phytophthora lilii</name>
    <dbReference type="NCBI Taxonomy" id="2077276"/>
    <lineage>
        <taxon>Eukaryota</taxon>
        <taxon>Sar</taxon>
        <taxon>Stramenopiles</taxon>
        <taxon>Oomycota</taxon>
        <taxon>Peronosporomycetes</taxon>
        <taxon>Peronosporales</taxon>
        <taxon>Peronosporaceae</taxon>
        <taxon>Phytophthora</taxon>
    </lineage>
</organism>